<organism evidence="7 8">
    <name type="scientific">Bifidobacterium callimiconis</name>
    <dbReference type="NCBI Taxonomy" id="2306973"/>
    <lineage>
        <taxon>Bacteria</taxon>
        <taxon>Bacillati</taxon>
        <taxon>Actinomycetota</taxon>
        <taxon>Actinomycetes</taxon>
        <taxon>Bifidobacteriales</taxon>
        <taxon>Bifidobacteriaceae</taxon>
        <taxon>Bifidobacterium</taxon>
    </lineage>
</organism>
<dbReference type="Proteomes" id="UP000288607">
    <property type="component" value="Unassembled WGS sequence"/>
</dbReference>
<dbReference type="GO" id="GO:0004518">
    <property type="term" value="F:nuclease activity"/>
    <property type="evidence" value="ECO:0007669"/>
    <property type="project" value="UniProtKB-KW"/>
</dbReference>
<name>A0A430FFN2_9BIFI</name>
<dbReference type="SUPFAM" id="SSF88723">
    <property type="entry name" value="PIN domain-like"/>
    <property type="match status" value="1"/>
</dbReference>
<evidence type="ECO:0000256" key="2">
    <source>
        <dbReference type="ARBA" id="ARBA00022723"/>
    </source>
</evidence>
<dbReference type="GO" id="GO:0046872">
    <property type="term" value="F:metal ion binding"/>
    <property type="evidence" value="ECO:0007669"/>
    <property type="project" value="UniProtKB-KW"/>
</dbReference>
<keyword evidence="3" id="KW-0378">Hydrolase</keyword>
<keyword evidence="1" id="KW-0540">Nuclease</keyword>
<evidence type="ECO:0000256" key="5">
    <source>
        <dbReference type="SAM" id="MobiDB-lite"/>
    </source>
</evidence>
<evidence type="ECO:0000259" key="6">
    <source>
        <dbReference type="Pfam" id="PF13470"/>
    </source>
</evidence>
<gene>
    <name evidence="7" type="ORF">D2E23_0910</name>
</gene>
<evidence type="ECO:0000256" key="3">
    <source>
        <dbReference type="ARBA" id="ARBA00022801"/>
    </source>
</evidence>
<evidence type="ECO:0000256" key="1">
    <source>
        <dbReference type="ARBA" id="ARBA00022722"/>
    </source>
</evidence>
<reference evidence="7 8" key="1">
    <citation type="submission" date="2018-09" db="EMBL/GenBank/DDBJ databases">
        <title>Characterization of the phylogenetic diversity of five novel species belonging to the genus Bifidobacterium.</title>
        <authorList>
            <person name="Lugli G.A."/>
            <person name="Duranti S."/>
            <person name="Milani C."/>
        </authorList>
    </citation>
    <scope>NUCLEOTIDE SEQUENCE [LARGE SCALE GENOMIC DNA]</scope>
    <source>
        <strain evidence="7 8">2028B</strain>
    </source>
</reference>
<proteinExistence type="predicted"/>
<accession>A0A430FFN2</accession>
<keyword evidence="8" id="KW-1185">Reference proteome</keyword>
<protein>
    <submittedName>
        <fullName evidence="7">PIN domain</fullName>
    </submittedName>
</protein>
<evidence type="ECO:0000313" key="7">
    <source>
        <dbReference type="EMBL" id="RSX51647.1"/>
    </source>
</evidence>
<evidence type="ECO:0000313" key="8">
    <source>
        <dbReference type="Proteomes" id="UP000288607"/>
    </source>
</evidence>
<keyword evidence="2" id="KW-0479">Metal-binding</keyword>
<sequence length="211" mass="23417">MMTALLPTGGPPPDPLDGSIGSDHGSTPDAFPRTSPRRALLDTNVLLDHLMRRNDAAEHVTTMLKMCVLHDVTLLCASTSLKDIAYISEMMIRRQFGHMDANTEARSEASAGDRSPLEAATIRMVTRRIPWHCVELARRICDIVAIDQTTCDEAMLLRDRHDDFADDLIIAAAHQSHCDVVITSDRKLIEHFPGHCVSPRRMTELLSAQNP</sequence>
<feature type="domain" description="PIN" evidence="6">
    <location>
        <begin position="38"/>
        <end position="187"/>
    </location>
</feature>
<dbReference type="EMBL" id="QXGJ01000003">
    <property type="protein sequence ID" value="RSX51647.1"/>
    <property type="molecule type" value="Genomic_DNA"/>
</dbReference>
<dbReference type="GO" id="GO:0016787">
    <property type="term" value="F:hydrolase activity"/>
    <property type="evidence" value="ECO:0007669"/>
    <property type="project" value="UniProtKB-KW"/>
</dbReference>
<keyword evidence="4" id="KW-0460">Magnesium</keyword>
<dbReference type="InterPro" id="IPR002716">
    <property type="entry name" value="PIN_dom"/>
</dbReference>
<comment type="caution">
    <text evidence="7">The sequence shown here is derived from an EMBL/GenBank/DDBJ whole genome shotgun (WGS) entry which is preliminary data.</text>
</comment>
<dbReference type="AlphaFoldDB" id="A0A430FFN2"/>
<dbReference type="InterPro" id="IPR029060">
    <property type="entry name" value="PIN-like_dom_sf"/>
</dbReference>
<dbReference type="RefSeq" id="WP_240541487.1">
    <property type="nucleotide sequence ID" value="NZ_JAFEJY010000001.1"/>
</dbReference>
<feature type="region of interest" description="Disordered" evidence="5">
    <location>
        <begin position="1"/>
        <end position="35"/>
    </location>
</feature>
<evidence type="ECO:0000256" key="4">
    <source>
        <dbReference type="ARBA" id="ARBA00022842"/>
    </source>
</evidence>
<dbReference type="Pfam" id="PF13470">
    <property type="entry name" value="PIN_3"/>
    <property type="match status" value="1"/>
</dbReference>